<accession>A0A200PPE1</accession>
<evidence type="ECO:0008006" key="3">
    <source>
        <dbReference type="Google" id="ProtNLM"/>
    </source>
</evidence>
<dbReference type="SUPFAM" id="SSF56219">
    <property type="entry name" value="DNase I-like"/>
    <property type="match status" value="1"/>
</dbReference>
<reference evidence="1 2" key="1">
    <citation type="journal article" date="2017" name="Mol. Plant">
        <title>The Genome of Medicinal Plant Macleaya cordata Provides New Insights into Benzylisoquinoline Alkaloids Metabolism.</title>
        <authorList>
            <person name="Liu X."/>
            <person name="Liu Y."/>
            <person name="Huang P."/>
            <person name="Ma Y."/>
            <person name="Qing Z."/>
            <person name="Tang Q."/>
            <person name="Cao H."/>
            <person name="Cheng P."/>
            <person name="Zheng Y."/>
            <person name="Yuan Z."/>
            <person name="Zhou Y."/>
            <person name="Liu J."/>
            <person name="Tang Z."/>
            <person name="Zhuo Y."/>
            <person name="Zhang Y."/>
            <person name="Yu L."/>
            <person name="Huang J."/>
            <person name="Yang P."/>
            <person name="Peng Q."/>
            <person name="Zhang J."/>
            <person name="Jiang W."/>
            <person name="Zhang Z."/>
            <person name="Lin K."/>
            <person name="Ro D.K."/>
            <person name="Chen X."/>
            <person name="Xiong X."/>
            <person name="Shang Y."/>
            <person name="Huang S."/>
            <person name="Zeng J."/>
        </authorList>
    </citation>
    <scope>NUCLEOTIDE SEQUENCE [LARGE SCALE GENOMIC DNA]</scope>
    <source>
        <strain evidence="2">cv. BLH2017</strain>
        <tissue evidence="1">Root</tissue>
    </source>
</reference>
<dbReference type="OMA" id="SCRIKAN"/>
<comment type="caution">
    <text evidence="1">The sequence shown here is derived from an EMBL/GenBank/DDBJ whole genome shotgun (WGS) entry which is preliminary data.</text>
</comment>
<dbReference type="Gene3D" id="3.60.10.10">
    <property type="entry name" value="Endonuclease/exonuclease/phosphatase"/>
    <property type="match status" value="1"/>
</dbReference>
<evidence type="ECO:0000313" key="2">
    <source>
        <dbReference type="Proteomes" id="UP000195402"/>
    </source>
</evidence>
<gene>
    <name evidence="1" type="ORF">BVC80_1697g21</name>
</gene>
<dbReference type="Proteomes" id="UP000195402">
    <property type="component" value="Unassembled WGS sequence"/>
</dbReference>
<dbReference type="InParanoid" id="A0A200PPE1"/>
<name>A0A200PPE1_MACCD</name>
<dbReference type="EMBL" id="MVGT01004380">
    <property type="protein sequence ID" value="OVA00059.1"/>
    <property type="molecule type" value="Genomic_DNA"/>
</dbReference>
<dbReference type="OrthoDB" id="996232at2759"/>
<dbReference type="AlphaFoldDB" id="A0A200PPE1"/>
<keyword evidence="2" id="KW-1185">Reference proteome</keyword>
<dbReference type="InterPro" id="IPR036691">
    <property type="entry name" value="Endo/exonu/phosph_ase_sf"/>
</dbReference>
<sequence length="157" mass="17880">MSRLIRPFHYPHVWFQDSIRSSGGLALLWKDGLNCDIVFQSRHMVHLLVSGPSLSSEWLLTCMYGSSIKDEKLAQWSFLKDLSTVVDLPWAIIGDLNFIFSLSEKDGGRSFISFDVKFIHDLISEAGLSDFHSHGPSFTWSNHRHGLLIFERKLIGS</sequence>
<evidence type="ECO:0000313" key="1">
    <source>
        <dbReference type="EMBL" id="OVA00059.1"/>
    </source>
</evidence>
<proteinExistence type="predicted"/>
<organism evidence="1 2">
    <name type="scientific">Macleaya cordata</name>
    <name type="common">Five-seeded plume-poppy</name>
    <name type="synonym">Bocconia cordata</name>
    <dbReference type="NCBI Taxonomy" id="56857"/>
    <lineage>
        <taxon>Eukaryota</taxon>
        <taxon>Viridiplantae</taxon>
        <taxon>Streptophyta</taxon>
        <taxon>Embryophyta</taxon>
        <taxon>Tracheophyta</taxon>
        <taxon>Spermatophyta</taxon>
        <taxon>Magnoliopsida</taxon>
        <taxon>Ranunculales</taxon>
        <taxon>Papaveraceae</taxon>
        <taxon>Papaveroideae</taxon>
        <taxon>Macleaya</taxon>
    </lineage>
</organism>
<protein>
    <recommendedName>
        <fullName evidence="3">Endonuclease/exonuclease/phosphatase</fullName>
    </recommendedName>
</protein>